<evidence type="ECO:0000313" key="3">
    <source>
        <dbReference type="Proteomes" id="UP000657075"/>
    </source>
</evidence>
<dbReference type="Proteomes" id="UP000657075">
    <property type="component" value="Unassembled WGS sequence"/>
</dbReference>
<keyword evidence="4" id="KW-1185">Reference proteome</keyword>
<dbReference type="GeneID" id="76207604"/>
<protein>
    <submittedName>
        <fullName evidence="2">Uncharacterized protein</fullName>
    </submittedName>
</protein>
<dbReference type="Proteomes" id="UP001060771">
    <property type="component" value="Chromosome"/>
</dbReference>
<sequence length="242" mass="27341">MGSINTIHVEELTRNYRLCYDKAGLTIYIVPRKDLGSLIMGNGLRFSNEDIQLYGTKIILYMPCTGTIYGRYLVQINNELRGLYVLTADEDCEVITQWNDQGINLKLRLVGSESLIIIVRLMRIGKRRIKPSNYALRIMKALGLSGRLLYADANHEIQIFRIDNWLGAWITGPCVSEVSMGPWSLVFDKCGIAINVMDTNGTQALLINGINTIVIKRHYPSLGKWYELNKVIGPGNYLVVLN</sequence>
<gene>
    <name evidence="2" type="ORF">GCM10007112_20890</name>
    <name evidence="1" type="ORF">Vsou_20610</name>
</gene>
<dbReference type="EMBL" id="AP026830">
    <property type="protein sequence ID" value="BDR92968.1"/>
    <property type="molecule type" value="Genomic_DNA"/>
</dbReference>
<dbReference type="AlphaFoldDB" id="A0A830EJT5"/>
<reference evidence="2" key="2">
    <citation type="submission" date="2020-09" db="EMBL/GenBank/DDBJ databases">
        <authorList>
            <person name="Sun Q."/>
            <person name="Ohkuma M."/>
        </authorList>
    </citation>
    <scope>NUCLEOTIDE SEQUENCE</scope>
    <source>
        <strain evidence="2">JCM 11219</strain>
    </source>
</reference>
<proteinExistence type="predicted"/>
<accession>A0A830EJT5</accession>
<evidence type="ECO:0000313" key="1">
    <source>
        <dbReference type="EMBL" id="BDR92968.1"/>
    </source>
</evidence>
<evidence type="ECO:0000313" key="4">
    <source>
        <dbReference type="Proteomes" id="UP001060771"/>
    </source>
</evidence>
<evidence type="ECO:0000313" key="2">
    <source>
        <dbReference type="EMBL" id="GGI83863.1"/>
    </source>
</evidence>
<reference evidence="2" key="1">
    <citation type="journal article" date="2014" name="Int. J. Syst. Evol. Microbiol.">
        <title>Complete genome sequence of Corynebacterium casei LMG S-19264T (=DSM 44701T), isolated from a smear-ripened cheese.</title>
        <authorList>
            <consortium name="US DOE Joint Genome Institute (JGI-PGF)"/>
            <person name="Walter F."/>
            <person name="Albersmeier A."/>
            <person name="Kalinowski J."/>
            <person name="Ruckert C."/>
        </authorList>
    </citation>
    <scope>NUCLEOTIDE SEQUENCE</scope>
    <source>
        <strain evidence="2">JCM 11219</strain>
    </source>
</reference>
<reference evidence="1" key="4">
    <citation type="journal article" date="2023" name="Microbiol. Resour. Announc.">
        <title>Complete Genome Sequence of Vulcanisaeta souniana Strain IC-059, a Hyperthermophilic Archaeon Isolated from Hot Spring Water in Japan.</title>
        <authorList>
            <person name="Kato S."/>
            <person name="Itoh T."/>
            <person name="Wu L."/>
            <person name="Ma J."/>
            <person name="Ohkuma M."/>
        </authorList>
    </citation>
    <scope>NUCLEOTIDE SEQUENCE</scope>
    <source>
        <strain evidence="1">JCM 11219</strain>
    </source>
</reference>
<reference evidence="4" key="3">
    <citation type="submission" date="2022-09" db="EMBL/GenBank/DDBJ databases">
        <title>Complete genome sequence of Vulcanisaeta souniana.</title>
        <authorList>
            <person name="Kato S."/>
            <person name="Itoh T."/>
            <person name="Ohkuma M."/>
        </authorList>
    </citation>
    <scope>NUCLEOTIDE SEQUENCE [LARGE SCALE GENOMIC DNA]</scope>
    <source>
        <strain evidence="4">JCM 11219</strain>
    </source>
</reference>
<dbReference type="OrthoDB" id="28306at2157"/>
<name>A0A830EJT5_9CREN</name>
<dbReference type="EMBL" id="BMNM01000010">
    <property type="protein sequence ID" value="GGI83863.1"/>
    <property type="molecule type" value="Genomic_DNA"/>
</dbReference>
<dbReference type="RefSeq" id="WP_188603875.1">
    <property type="nucleotide sequence ID" value="NZ_AP026830.1"/>
</dbReference>
<organism evidence="2 3">
    <name type="scientific">Vulcanisaeta souniana JCM 11219</name>
    <dbReference type="NCBI Taxonomy" id="1293586"/>
    <lineage>
        <taxon>Archaea</taxon>
        <taxon>Thermoproteota</taxon>
        <taxon>Thermoprotei</taxon>
        <taxon>Thermoproteales</taxon>
        <taxon>Thermoproteaceae</taxon>
        <taxon>Vulcanisaeta</taxon>
    </lineage>
</organism>